<accession>A0A6I6DIR6</accession>
<dbReference type="AlphaFoldDB" id="A0A6I6DIR6"/>
<dbReference type="RefSeq" id="WP_156204337.1">
    <property type="nucleotide sequence ID" value="NZ_CP046457.1"/>
</dbReference>
<sequence length="262" mass="30577">MTISIWSSVVIGELEKIHRAKNSCIFTIEHGIDSLEDIKIKTKNKKATLQGKSVEVKVEIDILCLIEDSKGKLTLLTQEQILRDKLFLDEFNSERFLNKDFNFQVDIKNITYEGDIKDGQIEIIYFVDYWVIAVTDQIINLGFDEQGKKETRGLHEAVQALEEEVVHLREKNEILRRKLYVYEKNISSLKKGIHKAEKRNTDLNKDLKRYETIIEELRLNILNKDPRFIEQNTSVEPYEQNQDDNESTNLGAKIKRLFMNSG</sequence>
<organism evidence="2 3">
    <name type="scientific">Candidatus Syntrophocurvum alkaliphilum</name>
    <dbReference type="NCBI Taxonomy" id="2293317"/>
    <lineage>
        <taxon>Bacteria</taxon>
        <taxon>Bacillati</taxon>
        <taxon>Bacillota</taxon>
        <taxon>Clostridia</taxon>
        <taxon>Eubacteriales</taxon>
        <taxon>Syntrophomonadaceae</taxon>
        <taxon>Candidatus Syntrophocurvum</taxon>
    </lineage>
</organism>
<name>A0A6I6DIR6_9FIRM</name>
<keyword evidence="1" id="KW-0175">Coiled coil</keyword>
<keyword evidence="3" id="KW-1185">Reference proteome</keyword>
<feature type="coiled-coil region" evidence="1">
    <location>
        <begin position="151"/>
        <end position="220"/>
    </location>
</feature>
<protein>
    <submittedName>
        <fullName evidence="2">Uncharacterized protein</fullName>
    </submittedName>
</protein>
<proteinExistence type="predicted"/>
<reference evidence="3" key="1">
    <citation type="journal article" date="2019" name="Microbiology">
        <title>Complete Genome Sequence of an Uncultured Bacterium of the Candidate Phylum Bipolaricaulota.</title>
        <authorList>
            <person name="Kadnikov V.V."/>
            <person name="Mardanov A.V."/>
            <person name="Beletsky A.V."/>
            <person name="Frank Y.A."/>
            <person name="Karnachuk O.V."/>
            <person name="Ravin N.V."/>
        </authorList>
    </citation>
    <scope>NUCLEOTIDE SEQUENCE [LARGE SCALE GENOMIC DNA]</scope>
</reference>
<evidence type="ECO:0000256" key="1">
    <source>
        <dbReference type="SAM" id="Coils"/>
    </source>
</evidence>
<dbReference type="OrthoDB" id="2079591at2"/>
<evidence type="ECO:0000313" key="3">
    <source>
        <dbReference type="Proteomes" id="UP000426444"/>
    </source>
</evidence>
<dbReference type="Proteomes" id="UP000426444">
    <property type="component" value="Chromosome"/>
</dbReference>
<dbReference type="EMBL" id="CP046457">
    <property type="protein sequence ID" value="QGU00569.1"/>
    <property type="molecule type" value="Genomic_DNA"/>
</dbReference>
<evidence type="ECO:0000313" key="2">
    <source>
        <dbReference type="EMBL" id="QGU00569.1"/>
    </source>
</evidence>
<dbReference type="KEGG" id="salq:SYNTR_1975"/>
<gene>
    <name evidence="2" type="ORF">SYNTR_1975</name>
</gene>